<dbReference type="PANTHER" id="PTHR30600:SF10">
    <property type="entry name" value="BLL6722 PROTEIN"/>
    <property type="match status" value="1"/>
</dbReference>
<dbReference type="GO" id="GO:0004601">
    <property type="term" value="F:peroxidase activity"/>
    <property type="evidence" value="ECO:0007669"/>
    <property type="project" value="UniProtKB-KW"/>
</dbReference>
<evidence type="ECO:0000256" key="4">
    <source>
        <dbReference type="ARBA" id="ARBA00022729"/>
    </source>
</evidence>
<dbReference type="InterPro" id="IPR004852">
    <property type="entry name" value="Di-haem_cyt_c_peroxidsae"/>
</dbReference>
<dbReference type="InterPro" id="IPR026259">
    <property type="entry name" value="MauG/Cytc_peroxidase"/>
</dbReference>
<evidence type="ECO:0000256" key="9">
    <source>
        <dbReference type="SAM" id="SignalP"/>
    </source>
</evidence>
<evidence type="ECO:0000256" key="7">
    <source>
        <dbReference type="ARBA" id="ARBA00023004"/>
    </source>
</evidence>
<sequence>MKKMLVLSGIALVMFAGYAFTGTTMPDEPLAQSYLDSIRSLYARPVAEWPRAHVDDSIQFEEMAVLPPSPFAEDSSLKEMAALGKMLFFEPRLSGSNQISCATCHEPELGWSNGRTTGIGHDHALGERNVPSLFNVWQYKSFFWDGRVNSLEKQVLAPLSNDIEMHELPGALGEELARIPEYKQRFKSVFGGKTIELEHVAEALAMYEKTITSRRAPFDAFVSGRYNAMSDQQVLGMHIFRTKARCMNCHNGPFFTDNKFHNIGLAYYQRKFQDLGLYNITHKKEDVGRFRTPSLRDVALTRPYMHNGLFDDLEGIVSLYNAGGARTKRKDSQIGDTLFPETSTILKPLGMTVQEREAVVAFLHAISTSTSYRVPRPQLPK</sequence>
<evidence type="ECO:0000256" key="6">
    <source>
        <dbReference type="ARBA" id="ARBA00023002"/>
    </source>
</evidence>
<feature type="signal peptide" evidence="9">
    <location>
        <begin position="1"/>
        <end position="19"/>
    </location>
</feature>
<keyword evidence="7 8" id="KW-0408">Iron</keyword>
<dbReference type="EMBL" id="CP107006">
    <property type="protein sequence ID" value="UYQ94480.1"/>
    <property type="molecule type" value="Genomic_DNA"/>
</dbReference>
<evidence type="ECO:0000256" key="5">
    <source>
        <dbReference type="ARBA" id="ARBA00022764"/>
    </source>
</evidence>
<protein>
    <submittedName>
        <fullName evidence="11">Cytochrome-c peroxidase</fullName>
    </submittedName>
</protein>
<gene>
    <name evidence="11" type="ORF">MKQ68_05170</name>
</gene>
<evidence type="ECO:0000256" key="1">
    <source>
        <dbReference type="ARBA" id="ARBA00004418"/>
    </source>
</evidence>
<dbReference type="SUPFAM" id="SSF46626">
    <property type="entry name" value="Cytochrome c"/>
    <property type="match status" value="2"/>
</dbReference>
<evidence type="ECO:0000313" key="12">
    <source>
        <dbReference type="Proteomes" id="UP001162741"/>
    </source>
</evidence>
<dbReference type="InterPro" id="IPR051395">
    <property type="entry name" value="Cytochrome_c_Peroxidase/MauG"/>
</dbReference>
<proteinExistence type="predicted"/>
<evidence type="ECO:0000259" key="10">
    <source>
        <dbReference type="PROSITE" id="PS51007"/>
    </source>
</evidence>
<evidence type="ECO:0000256" key="2">
    <source>
        <dbReference type="ARBA" id="ARBA00022617"/>
    </source>
</evidence>
<dbReference type="Pfam" id="PF03150">
    <property type="entry name" value="CCP_MauG"/>
    <property type="match status" value="1"/>
</dbReference>
<keyword evidence="2 8" id="KW-0349">Heme</keyword>
<keyword evidence="3 8" id="KW-0479">Metal-binding</keyword>
<reference evidence="11" key="1">
    <citation type="submission" date="2022-10" db="EMBL/GenBank/DDBJ databases">
        <title>Chitinophaga sp. nov., isolated from soil.</title>
        <authorList>
            <person name="Jeon C.O."/>
        </authorList>
    </citation>
    <scope>NUCLEOTIDE SEQUENCE</scope>
    <source>
        <strain evidence="11">R8</strain>
    </source>
</reference>
<evidence type="ECO:0000256" key="3">
    <source>
        <dbReference type="ARBA" id="ARBA00022723"/>
    </source>
</evidence>
<dbReference type="PANTHER" id="PTHR30600">
    <property type="entry name" value="CYTOCHROME C PEROXIDASE-RELATED"/>
    <property type="match status" value="1"/>
</dbReference>
<keyword evidence="12" id="KW-1185">Reference proteome</keyword>
<keyword evidence="6" id="KW-0560">Oxidoreductase</keyword>
<accession>A0ABY6J4Q2</accession>
<evidence type="ECO:0000313" key="11">
    <source>
        <dbReference type="EMBL" id="UYQ94480.1"/>
    </source>
</evidence>
<name>A0ABY6J4Q2_9BACT</name>
<evidence type="ECO:0000256" key="8">
    <source>
        <dbReference type="PROSITE-ProRule" id="PRU00433"/>
    </source>
</evidence>
<feature type="domain" description="Cytochrome c" evidence="10">
    <location>
        <begin position="231"/>
        <end position="367"/>
    </location>
</feature>
<feature type="chain" id="PRO_5047233921" evidence="9">
    <location>
        <begin position="20"/>
        <end position="381"/>
    </location>
</feature>
<dbReference type="PIRSF" id="PIRSF000294">
    <property type="entry name" value="Cytochrome-c_peroxidase"/>
    <property type="match status" value="1"/>
</dbReference>
<dbReference type="Proteomes" id="UP001162741">
    <property type="component" value="Chromosome"/>
</dbReference>
<organism evidence="11 12">
    <name type="scientific">Chitinophaga horti</name>
    <dbReference type="NCBI Taxonomy" id="2920382"/>
    <lineage>
        <taxon>Bacteria</taxon>
        <taxon>Pseudomonadati</taxon>
        <taxon>Bacteroidota</taxon>
        <taxon>Chitinophagia</taxon>
        <taxon>Chitinophagales</taxon>
        <taxon>Chitinophagaceae</taxon>
        <taxon>Chitinophaga</taxon>
    </lineage>
</organism>
<comment type="subcellular location">
    <subcellularLocation>
        <location evidence="1">Periplasm</location>
    </subcellularLocation>
</comment>
<dbReference type="Gene3D" id="1.10.760.10">
    <property type="entry name" value="Cytochrome c-like domain"/>
    <property type="match status" value="2"/>
</dbReference>
<dbReference type="InterPro" id="IPR036909">
    <property type="entry name" value="Cyt_c-like_dom_sf"/>
</dbReference>
<keyword evidence="5" id="KW-0574">Periplasm</keyword>
<dbReference type="InterPro" id="IPR009056">
    <property type="entry name" value="Cyt_c-like_dom"/>
</dbReference>
<dbReference type="RefSeq" id="WP_264282362.1">
    <property type="nucleotide sequence ID" value="NZ_CP107006.1"/>
</dbReference>
<keyword evidence="4 9" id="KW-0732">Signal</keyword>
<keyword evidence="11" id="KW-0575">Peroxidase</keyword>
<dbReference type="PROSITE" id="PS51007">
    <property type="entry name" value="CYTC"/>
    <property type="match status" value="1"/>
</dbReference>